<reference evidence="2 3" key="1">
    <citation type="submission" date="2014-04" db="EMBL/GenBank/DDBJ databases">
        <authorList>
            <consortium name="DOE Joint Genome Institute"/>
            <person name="Kuo A."/>
            <person name="Kohler A."/>
            <person name="Jargeat P."/>
            <person name="Nagy L.G."/>
            <person name="Floudas D."/>
            <person name="Copeland A."/>
            <person name="Barry K.W."/>
            <person name="Cichocki N."/>
            <person name="Veneault-Fourrey C."/>
            <person name="LaButti K."/>
            <person name="Lindquist E.A."/>
            <person name="Lipzen A."/>
            <person name="Lundell T."/>
            <person name="Morin E."/>
            <person name="Murat C."/>
            <person name="Sun H."/>
            <person name="Tunlid A."/>
            <person name="Henrissat B."/>
            <person name="Grigoriev I.V."/>
            <person name="Hibbett D.S."/>
            <person name="Martin F."/>
            <person name="Nordberg H.P."/>
            <person name="Cantor M.N."/>
            <person name="Hua S.X."/>
        </authorList>
    </citation>
    <scope>NUCLEOTIDE SEQUENCE [LARGE SCALE GENOMIC DNA]</scope>
    <source>
        <strain evidence="2 3">Ve08.2h10</strain>
    </source>
</reference>
<feature type="compositionally biased region" description="Basic and acidic residues" evidence="1">
    <location>
        <begin position="55"/>
        <end position="74"/>
    </location>
</feature>
<accession>A0A0D0DQI7</accession>
<dbReference type="EMBL" id="KN825090">
    <property type="protein sequence ID" value="KIK94698.1"/>
    <property type="molecule type" value="Genomic_DNA"/>
</dbReference>
<sequence length="371" mass="40322">MSYSEPTRSMSHRKPVPKFIPSPPPSPPSSPGAPFRQISLSSVSSNSLVQTDRPPLPEDWRDVIDRVVSRERRSTLPTINTVVDFSTHEGPSSDLDSEAGPLRQSPASMVETSRIYTFAPPSPSESFDGGPVSRPHSPTPWARPGGKRRTQTEYRPPTPPLPRQKSKSGELGCDSPTVPPHTAGNSPPLPSPPLPSPPLPTLPHPSRPLPEIPVQEVLARETRDVKQAASLPKPEPIRPFFDQRKVALPTPPSSLSTHEQPVISHHVGRDASSRREYPSTLTSTVTPTHAYSPSTLCSEKWTENVARSAHTVTIKIEAPNKTASAEHARTKVETLPPILPGKSNPRLLPEALAKGLKRVASLVISIFLCRS</sequence>
<feature type="compositionally biased region" description="Polar residues" evidence="1">
    <location>
        <begin position="279"/>
        <end position="289"/>
    </location>
</feature>
<feature type="compositionally biased region" description="Polar residues" evidence="1">
    <location>
        <begin position="75"/>
        <end position="84"/>
    </location>
</feature>
<feature type="compositionally biased region" description="Basic and acidic residues" evidence="1">
    <location>
        <begin position="267"/>
        <end position="277"/>
    </location>
</feature>
<evidence type="ECO:0000313" key="2">
    <source>
        <dbReference type="EMBL" id="KIK94698.1"/>
    </source>
</evidence>
<dbReference type="Proteomes" id="UP000054538">
    <property type="component" value="Unassembled WGS sequence"/>
</dbReference>
<reference evidence="3" key="2">
    <citation type="submission" date="2015-01" db="EMBL/GenBank/DDBJ databases">
        <title>Evolutionary Origins and Diversification of the Mycorrhizal Mutualists.</title>
        <authorList>
            <consortium name="DOE Joint Genome Institute"/>
            <consortium name="Mycorrhizal Genomics Consortium"/>
            <person name="Kohler A."/>
            <person name="Kuo A."/>
            <person name="Nagy L.G."/>
            <person name="Floudas D."/>
            <person name="Copeland A."/>
            <person name="Barry K.W."/>
            <person name="Cichocki N."/>
            <person name="Veneault-Fourrey C."/>
            <person name="LaButti K."/>
            <person name="Lindquist E.A."/>
            <person name="Lipzen A."/>
            <person name="Lundell T."/>
            <person name="Morin E."/>
            <person name="Murat C."/>
            <person name="Riley R."/>
            <person name="Ohm R."/>
            <person name="Sun H."/>
            <person name="Tunlid A."/>
            <person name="Henrissat B."/>
            <person name="Grigoriev I.V."/>
            <person name="Hibbett D.S."/>
            <person name="Martin F."/>
        </authorList>
    </citation>
    <scope>NUCLEOTIDE SEQUENCE [LARGE SCALE GENOMIC DNA]</scope>
    <source>
        <strain evidence="3">Ve08.2h10</strain>
    </source>
</reference>
<dbReference type="AlphaFoldDB" id="A0A0D0DQI7"/>
<organism evidence="2 3">
    <name type="scientific">Paxillus rubicundulus Ve08.2h10</name>
    <dbReference type="NCBI Taxonomy" id="930991"/>
    <lineage>
        <taxon>Eukaryota</taxon>
        <taxon>Fungi</taxon>
        <taxon>Dikarya</taxon>
        <taxon>Basidiomycota</taxon>
        <taxon>Agaricomycotina</taxon>
        <taxon>Agaricomycetes</taxon>
        <taxon>Agaricomycetidae</taxon>
        <taxon>Boletales</taxon>
        <taxon>Paxilineae</taxon>
        <taxon>Paxillaceae</taxon>
        <taxon>Paxillus</taxon>
    </lineage>
</organism>
<name>A0A0D0DQI7_9AGAM</name>
<feature type="compositionally biased region" description="Pro residues" evidence="1">
    <location>
        <begin position="18"/>
        <end position="31"/>
    </location>
</feature>
<feature type="region of interest" description="Disordered" evidence="1">
    <location>
        <begin position="1"/>
        <end position="214"/>
    </location>
</feature>
<protein>
    <submittedName>
        <fullName evidence="2">Unplaced genomic scaffold scaffold_268, whole genome shotgun sequence</fullName>
    </submittedName>
</protein>
<feature type="compositionally biased region" description="Low complexity" evidence="1">
    <location>
        <begin position="39"/>
        <end position="49"/>
    </location>
</feature>
<proteinExistence type="predicted"/>
<feature type="compositionally biased region" description="Pro residues" evidence="1">
    <location>
        <begin position="187"/>
        <end position="211"/>
    </location>
</feature>
<gene>
    <name evidence="2" type="ORF">PAXRUDRAFT_430111</name>
</gene>
<dbReference type="HOGENOM" id="CLU_850261_0_0_1"/>
<feature type="compositionally biased region" description="Polar residues" evidence="1">
    <location>
        <begin position="105"/>
        <end position="115"/>
    </location>
</feature>
<dbReference type="OrthoDB" id="3230513at2759"/>
<evidence type="ECO:0000256" key="1">
    <source>
        <dbReference type="SAM" id="MobiDB-lite"/>
    </source>
</evidence>
<evidence type="ECO:0000313" key="3">
    <source>
        <dbReference type="Proteomes" id="UP000054538"/>
    </source>
</evidence>
<dbReference type="InParanoid" id="A0A0D0DQI7"/>
<feature type="region of interest" description="Disordered" evidence="1">
    <location>
        <begin position="267"/>
        <end position="289"/>
    </location>
</feature>
<keyword evidence="3" id="KW-1185">Reference proteome</keyword>